<dbReference type="EMBL" id="VTEG01000003">
    <property type="protein sequence ID" value="TYS00341.1"/>
    <property type="molecule type" value="Genomic_DNA"/>
</dbReference>
<name>A0A5D4MH50_9BACI</name>
<evidence type="ECO:0000313" key="1">
    <source>
        <dbReference type="EMBL" id="TYS00341.1"/>
    </source>
</evidence>
<comment type="caution">
    <text evidence="1">The sequence shown here is derived from an EMBL/GenBank/DDBJ whole genome shotgun (WGS) entry which is preliminary data.</text>
</comment>
<dbReference type="InterPro" id="IPR011094">
    <property type="entry name" value="Uncharacterised_LppY/LpqO"/>
</dbReference>
<dbReference type="RefSeq" id="WP_148953416.1">
    <property type="nucleotide sequence ID" value="NZ_VTEG01000003.1"/>
</dbReference>
<reference evidence="1 2" key="1">
    <citation type="submission" date="2019-08" db="EMBL/GenBank/DDBJ databases">
        <title>Bacillus genomes from the desert of Cuatro Cienegas, Coahuila.</title>
        <authorList>
            <person name="Olmedo-Alvarez G."/>
        </authorList>
    </citation>
    <scope>NUCLEOTIDE SEQUENCE [LARGE SCALE GENOMIC DNA]</scope>
    <source>
        <strain evidence="1 2">CH128b_4D</strain>
    </source>
</reference>
<organism evidence="1 2">
    <name type="scientific">Rossellomorea vietnamensis</name>
    <dbReference type="NCBI Taxonomy" id="218284"/>
    <lineage>
        <taxon>Bacteria</taxon>
        <taxon>Bacillati</taxon>
        <taxon>Bacillota</taxon>
        <taxon>Bacilli</taxon>
        <taxon>Bacillales</taxon>
        <taxon>Bacillaceae</taxon>
        <taxon>Rossellomorea</taxon>
    </lineage>
</organism>
<dbReference type="Proteomes" id="UP000325182">
    <property type="component" value="Unassembled WGS sequence"/>
</dbReference>
<accession>A0A5D4MH50</accession>
<gene>
    <name evidence="1" type="ORF">FZC84_07305</name>
</gene>
<protein>
    <submittedName>
        <fullName evidence="1">DUF1259 domain-containing protein</fullName>
    </submittedName>
</protein>
<evidence type="ECO:0000313" key="2">
    <source>
        <dbReference type="Proteomes" id="UP000325182"/>
    </source>
</evidence>
<sequence length="124" mass="14014">MKKITVKLKELLGAEGDYNEGMIALKISRNINVTVQGRPFKSESDRELYFEALPEEGTAKNHAEIVLLHKEVPEFTLALGKNDIPISAIPNHWLFAEPAIKYLHVQTVEKPESFAKRLAEAIKF</sequence>
<dbReference type="Pfam" id="PF07485">
    <property type="entry name" value="DUF1529"/>
    <property type="match status" value="1"/>
</dbReference>
<proteinExistence type="predicted"/>
<dbReference type="AlphaFoldDB" id="A0A5D4MH50"/>